<dbReference type="PRINTS" id="PR00344">
    <property type="entry name" value="BCTRLSENSOR"/>
</dbReference>
<feature type="transmembrane region" description="Helical" evidence="5">
    <location>
        <begin position="49"/>
        <end position="68"/>
    </location>
</feature>
<evidence type="ECO:0000256" key="4">
    <source>
        <dbReference type="ARBA" id="ARBA00023012"/>
    </source>
</evidence>
<protein>
    <recommendedName>
        <fullName evidence="2">histidine kinase</fullName>
        <ecNumber evidence="2">2.7.13.3</ecNumber>
    </recommendedName>
</protein>
<dbReference type="InterPro" id="IPR004358">
    <property type="entry name" value="Sig_transdc_His_kin-like_C"/>
</dbReference>
<evidence type="ECO:0000256" key="1">
    <source>
        <dbReference type="ARBA" id="ARBA00000085"/>
    </source>
</evidence>
<reference evidence="7 8" key="1">
    <citation type="submission" date="2017-02" db="EMBL/GenBank/DDBJ databases">
        <authorList>
            <person name="Peterson S.W."/>
        </authorList>
    </citation>
    <scope>NUCLEOTIDE SEQUENCE [LARGE SCALE GENOMIC DNA]</scope>
    <source>
        <strain evidence="7 8">M1</strain>
    </source>
</reference>
<dbReference type="PANTHER" id="PTHR40448:SF1">
    <property type="entry name" value="TWO-COMPONENT SENSOR HISTIDINE KINASE"/>
    <property type="match status" value="1"/>
</dbReference>
<keyword evidence="8" id="KW-1185">Reference proteome</keyword>
<dbReference type="AlphaFoldDB" id="A0A1T5JFL1"/>
<dbReference type="InterPro" id="IPR036890">
    <property type="entry name" value="HATPase_C_sf"/>
</dbReference>
<dbReference type="Gene3D" id="1.10.287.130">
    <property type="match status" value="1"/>
</dbReference>
<dbReference type="GO" id="GO:0042802">
    <property type="term" value="F:identical protein binding"/>
    <property type="evidence" value="ECO:0007669"/>
    <property type="project" value="TreeGrafter"/>
</dbReference>
<feature type="domain" description="Histidine kinase" evidence="6">
    <location>
        <begin position="187"/>
        <end position="287"/>
    </location>
</feature>
<comment type="catalytic activity">
    <reaction evidence="1">
        <text>ATP + protein L-histidine = ADP + protein N-phospho-L-histidine.</text>
        <dbReference type="EC" id="2.7.13.3"/>
    </reaction>
</comment>
<evidence type="ECO:0000256" key="5">
    <source>
        <dbReference type="SAM" id="Phobius"/>
    </source>
</evidence>
<dbReference type="EC" id="2.7.13.3" evidence="2"/>
<evidence type="ECO:0000313" key="8">
    <source>
        <dbReference type="Proteomes" id="UP000190285"/>
    </source>
</evidence>
<gene>
    <name evidence="7" type="ORF">SAMN02194393_01150</name>
</gene>
<dbReference type="Pfam" id="PF02518">
    <property type="entry name" value="HATPase_c"/>
    <property type="match status" value="1"/>
</dbReference>
<dbReference type="PANTHER" id="PTHR40448">
    <property type="entry name" value="TWO-COMPONENT SENSOR HISTIDINE KINASE"/>
    <property type="match status" value="1"/>
</dbReference>
<evidence type="ECO:0000256" key="2">
    <source>
        <dbReference type="ARBA" id="ARBA00012438"/>
    </source>
</evidence>
<feature type="transmembrane region" description="Helical" evidence="5">
    <location>
        <begin position="12"/>
        <end position="37"/>
    </location>
</feature>
<dbReference type="GO" id="GO:0000160">
    <property type="term" value="P:phosphorelay signal transduction system"/>
    <property type="evidence" value="ECO:0007669"/>
    <property type="project" value="UniProtKB-KW"/>
</dbReference>
<dbReference type="STRING" id="36842.SAMN02194393_01150"/>
<dbReference type="InterPro" id="IPR005467">
    <property type="entry name" value="His_kinase_dom"/>
</dbReference>
<dbReference type="OrthoDB" id="1634477at2"/>
<dbReference type="InterPro" id="IPR039506">
    <property type="entry name" value="SPOB_a"/>
</dbReference>
<dbReference type="Gene3D" id="3.30.565.10">
    <property type="entry name" value="Histidine kinase-like ATPase, C-terminal domain"/>
    <property type="match status" value="1"/>
</dbReference>
<evidence type="ECO:0000313" key="7">
    <source>
        <dbReference type="EMBL" id="SKC50022.1"/>
    </source>
</evidence>
<evidence type="ECO:0000256" key="3">
    <source>
        <dbReference type="ARBA" id="ARBA00022777"/>
    </source>
</evidence>
<keyword evidence="3 7" id="KW-0418">Kinase</keyword>
<dbReference type="GO" id="GO:0004673">
    <property type="term" value="F:protein histidine kinase activity"/>
    <property type="evidence" value="ECO:0007669"/>
    <property type="project" value="UniProtKB-EC"/>
</dbReference>
<dbReference type="Pfam" id="PF14689">
    <property type="entry name" value="SPOB_a"/>
    <property type="match status" value="1"/>
</dbReference>
<dbReference type="RefSeq" id="WP_079489992.1">
    <property type="nucleotide sequence ID" value="NZ_FUZT01000002.1"/>
</dbReference>
<dbReference type="SUPFAM" id="SSF55874">
    <property type="entry name" value="ATPase domain of HSP90 chaperone/DNA topoisomerase II/histidine kinase"/>
    <property type="match status" value="1"/>
</dbReference>
<dbReference type="SMART" id="SM00387">
    <property type="entry name" value="HATPase_c"/>
    <property type="match status" value="1"/>
</dbReference>
<dbReference type="EMBL" id="FUZT01000002">
    <property type="protein sequence ID" value="SKC50022.1"/>
    <property type="molecule type" value="Genomic_DNA"/>
</dbReference>
<dbReference type="PROSITE" id="PS50109">
    <property type="entry name" value="HIS_KIN"/>
    <property type="match status" value="1"/>
</dbReference>
<keyword evidence="5" id="KW-0472">Membrane</keyword>
<keyword evidence="5" id="KW-1133">Transmembrane helix</keyword>
<proteinExistence type="predicted"/>
<sequence>MRKNININIEKTAIIIYIVNITQMLILLSFIIYSFIFRDRAGKFISENLELLFLILIAIILINSYIALRDINALKILNDRYFMQCKTLNQIEDLNNILRSQRHDFLNHLQVVYSLIEMNEYKETSNYIEKVYEDIKKINKVLKTSSPAINGLLQAKQLDCEDRGILVELKIETRLDKLKVPSWEMCRVLGNIIDNAIEATEENRNKYIKIEIFEESHEYKFLIKNNGKKIPENLINKIFEPGFTTKGEKGQGMGLAISKEIIEKYGGDITVSTNQTDTTFEIIIPFD</sequence>
<keyword evidence="5" id="KW-0812">Transmembrane</keyword>
<keyword evidence="4" id="KW-0902">Two-component regulatory system</keyword>
<accession>A0A1T5JFL1</accession>
<keyword evidence="3 7" id="KW-0808">Transferase</keyword>
<dbReference type="InterPro" id="IPR003594">
    <property type="entry name" value="HATPase_dom"/>
</dbReference>
<organism evidence="7 8">
    <name type="scientific">Maledivibacter halophilus</name>
    <dbReference type="NCBI Taxonomy" id="36842"/>
    <lineage>
        <taxon>Bacteria</taxon>
        <taxon>Bacillati</taxon>
        <taxon>Bacillota</taxon>
        <taxon>Clostridia</taxon>
        <taxon>Peptostreptococcales</taxon>
        <taxon>Caminicellaceae</taxon>
        <taxon>Maledivibacter</taxon>
    </lineage>
</organism>
<name>A0A1T5JFL1_9FIRM</name>
<evidence type="ECO:0000259" key="6">
    <source>
        <dbReference type="PROSITE" id="PS50109"/>
    </source>
</evidence>
<dbReference type="Proteomes" id="UP000190285">
    <property type="component" value="Unassembled WGS sequence"/>
</dbReference>